<proteinExistence type="predicted"/>
<accession>A0A0K2U083</accession>
<protein>
    <submittedName>
        <fullName evidence="1">Uncharacterized protein</fullName>
    </submittedName>
</protein>
<name>A0A0K2U083_LEPSM</name>
<organism evidence="1">
    <name type="scientific">Lepeophtheirus salmonis</name>
    <name type="common">Salmon louse</name>
    <name type="synonym">Caligus salmonis</name>
    <dbReference type="NCBI Taxonomy" id="72036"/>
    <lineage>
        <taxon>Eukaryota</taxon>
        <taxon>Metazoa</taxon>
        <taxon>Ecdysozoa</taxon>
        <taxon>Arthropoda</taxon>
        <taxon>Crustacea</taxon>
        <taxon>Multicrustacea</taxon>
        <taxon>Hexanauplia</taxon>
        <taxon>Copepoda</taxon>
        <taxon>Siphonostomatoida</taxon>
        <taxon>Caligidae</taxon>
        <taxon>Lepeophtheirus</taxon>
    </lineage>
</organism>
<evidence type="ECO:0000313" key="1">
    <source>
        <dbReference type="EMBL" id="CDW31051.1"/>
    </source>
</evidence>
<reference evidence="1" key="1">
    <citation type="submission" date="2014-05" db="EMBL/GenBank/DDBJ databases">
        <authorList>
            <person name="Chronopoulou M."/>
        </authorList>
    </citation>
    <scope>NUCLEOTIDE SEQUENCE</scope>
    <source>
        <tissue evidence="1">Whole organism</tissue>
    </source>
</reference>
<dbReference type="EMBL" id="HACA01013690">
    <property type="protein sequence ID" value="CDW31051.1"/>
    <property type="molecule type" value="Transcribed_RNA"/>
</dbReference>
<sequence>MEYKVKVYNS</sequence>